<accession>A0A0E0AAE6</accession>
<dbReference type="Proteomes" id="UP000026961">
    <property type="component" value="Chromosome 6"/>
</dbReference>
<evidence type="ECO:0000313" key="1">
    <source>
        <dbReference type="EnsemblPlants" id="OGLUM06G18090.1"/>
    </source>
</evidence>
<organism evidence="1">
    <name type="scientific">Oryza glumipatula</name>
    <dbReference type="NCBI Taxonomy" id="40148"/>
    <lineage>
        <taxon>Eukaryota</taxon>
        <taxon>Viridiplantae</taxon>
        <taxon>Streptophyta</taxon>
        <taxon>Embryophyta</taxon>
        <taxon>Tracheophyta</taxon>
        <taxon>Spermatophyta</taxon>
        <taxon>Magnoliopsida</taxon>
        <taxon>Liliopsida</taxon>
        <taxon>Poales</taxon>
        <taxon>Poaceae</taxon>
        <taxon>BOP clade</taxon>
        <taxon>Oryzoideae</taxon>
        <taxon>Oryzeae</taxon>
        <taxon>Oryzinae</taxon>
        <taxon>Oryza</taxon>
    </lineage>
</organism>
<evidence type="ECO:0000313" key="2">
    <source>
        <dbReference type="Proteomes" id="UP000026961"/>
    </source>
</evidence>
<dbReference type="EnsemblPlants" id="OGLUM06G18090.1">
    <property type="protein sequence ID" value="OGLUM06G18090.1"/>
    <property type="gene ID" value="OGLUM06G18090"/>
</dbReference>
<reference evidence="1" key="1">
    <citation type="submission" date="2015-04" db="UniProtKB">
        <authorList>
            <consortium name="EnsemblPlants"/>
        </authorList>
    </citation>
    <scope>IDENTIFICATION</scope>
</reference>
<proteinExistence type="predicted"/>
<dbReference type="HOGENOM" id="CLU_2797966_0_0_1"/>
<sequence>MVRIQVRLPSTHYCHLTVHRCLADPSTTVAICFFELFAGLCRGLKILVTSSGLCLKDMSNAPSAKKYK</sequence>
<dbReference type="AlphaFoldDB" id="A0A0E0AAE6"/>
<keyword evidence="2" id="KW-1185">Reference proteome</keyword>
<reference evidence="1" key="2">
    <citation type="submission" date="2018-05" db="EMBL/GenBank/DDBJ databases">
        <title>OgluRS3 (Oryza glumaepatula Reference Sequence Version 3).</title>
        <authorList>
            <person name="Zhang J."/>
            <person name="Kudrna D."/>
            <person name="Lee S."/>
            <person name="Talag J."/>
            <person name="Welchert J."/>
            <person name="Wing R.A."/>
        </authorList>
    </citation>
    <scope>NUCLEOTIDE SEQUENCE [LARGE SCALE GENOMIC DNA]</scope>
</reference>
<dbReference type="Gramene" id="OGLUM06G18090.1">
    <property type="protein sequence ID" value="OGLUM06G18090.1"/>
    <property type="gene ID" value="OGLUM06G18090"/>
</dbReference>
<protein>
    <submittedName>
        <fullName evidence="1">Uncharacterized protein</fullName>
    </submittedName>
</protein>
<name>A0A0E0AAE6_9ORYZ</name>